<gene>
    <name evidence="2" type="ORF">ENO08_00470</name>
</gene>
<dbReference type="AlphaFoldDB" id="A0A7V2F2Y1"/>
<proteinExistence type="predicted"/>
<dbReference type="InterPro" id="IPR029039">
    <property type="entry name" value="Flavoprotein-like_sf"/>
</dbReference>
<dbReference type="GO" id="GO:0010181">
    <property type="term" value="F:FMN binding"/>
    <property type="evidence" value="ECO:0007669"/>
    <property type="project" value="TreeGrafter"/>
</dbReference>
<evidence type="ECO:0000259" key="1">
    <source>
        <dbReference type="Pfam" id="PF12724"/>
    </source>
</evidence>
<dbReference type="EMBL" id="DSEC01000037">
    <property type="protein sequence ID" value="HER42918.1"/>
    <property type="molecule type" value="Genomic_DNA"/>
</dbReference>
<dbReference type="InterPro" id="IPR026816">
    <property type="entry name" value="Flavodoxin_dom"/>
</dbReference>
<dbReference type="SUPFAM" id="SSF52218">
    <property type="entry name" value="Flavoproteins"/>
    <property type="match status" value="1"/>
</dbReference>
<dbReference type="PANTHER" id="PTHR38030:SF2">
    <property type="entry name" value="PROTOPORPHYRINOGEN IX DEHYDROGENASE [QUINONE]"/>
    <property type="match status" value="1"/>
</dbReference>
<protein>
    <submittedName>
        <fullName evidence="2">Flavodoxin</fullName>
    </submittedName>
</protein>
<feature type="domain" description="Flavodoxin" evidence="1">
    <location>
        <begin position="4"/>
        <end position="138"/>
    </location>
</feature>
<dbReference type="GO" id="GO:0070819">
    <property type="term" value="F:menaquinone-dependent protoporphyrinogen oxidase activity"/>
    <property type="evidence" value="ECO:0007669"/>
    <property type="project" value="TreeGrafter"/>
</dbReference>
<accession>A0A7V2F2Y1</accession>
<dbReference type="GO" id="GO:0006783">
    <property type="term" value="P:heme biosynthetic process"/>
    <property type="evidence" value="ECO:0007669"/>
    <property type="project" value="TreeGrafter"/>
</dbReference>
<organism evidence="2">
    <name type="scientific">Eiseniibacteriota bacterium</name>
    <dbReference type="NCBI Taxonomy" id="2212470"/>
    <lineage>
        <taxon>Bacteria</taxon>
        <taxon>Candidatus Eiseniibacteriota</taxon>
    </lineage>
</organism>
<evidence type="ECO:0000313" key="2">
    <source>
        <dbReference type="EMBL" id="HER42918.1"/>
    </source>
</evidence>
<dbReference type="Proteomes" id="UP000886069">
    <property type="component" value="Unassembled WGS sequence"/>
</dbReference>
<sequence>MRTLIAYMTRHGCAKKTAGMLKELLAGDTALVDLKRDKKPDLSGYDTVVIGGSIHAGRIQRGLRRFLDKNGEILLEKRLGLYLCCMEEGETAVKQFEKAYPERLRIHAAATGIFGGEFDLDRMNFIERKIVKKAAGIEESVSRIDAGTIRDFAGRISQT</sequence>
<dbReference type="PANTHER" id="PTHR38030">
    <property type="entry name" value="PROTOPORPHYRINOGEN IX DEHYDROGENASE [MENAQUINONE]"/>
    <property type="match status" value="1"/>
</dbReference>
<name>A0A7V2F2Y1_UNCEI</name>
<reference evidence="2" key="1">
    <citation type="journal article" date="2020" name="mSystems">
        <title>Genome- and Community-Level Interaction Insights into Carbon Utilization and Element Cycling Functions of Hydrothermarchaeota in Hydrothermal Sediment.</title>
        <authorList>
            <person name="Zhou Z."/>
            <person name="Liu Y."/>
            <person name="Xu W."/>
            <person name="Pan J."/>
            <person name="Luo Z.H."/>
            <person name="Li M."/>
        </authorList>
    </citation>
    <scope>NUCLEOTIDE SEQUENCE [LARGE SCALE GENOMIC DNA]</scope>
    <source>
        <strain evidence="2">SpSt-1233</strain>
    </source>
</reference>
<dbReference type="Gene3D" id="3.40.50.360">
    <property type="match status" value="1"/>
</dbReference>
<dbReference type="Pfam" id="PF12724">
    <property type="entry name" value="Flavodoxin_5"/>
    <property type="match status" value="1"/>
</dbReference>
<comment type="caution">
    <text evidence="2">The sequence shown here is derived from an EMBL/GenBank/DDBJ whole genome shotgun (WGS) entry which is preliminary data.</text>
</comment>
<dbReference type="InterPro" id="IPR052200">
    <property type="entry name" value="Protoporphyrinogen_IX_DH"/>
</dbReference>